<dbReference type="EMBL" id="JAMSHJ010000005">
    <property type="protein sequence ID" value="KAI5403539.1"/>
    <property type="molecule type" value="Genomic_DNA"/>
</dbReference>
<evidence type="ECO:0000313" key="3">
    <source>
        <dbReference type="Proteomes" id="UP001058974"/>
    </source>
</evidence>
<dbReference type="Proteomes" id="UP001058974">
    <property type="component" value="Chromosome 5"/>
</dbReference>
<dbReference type="PANTHER" id="PTHR35478">
    <property type="entry name" value="ZINC FINGER FYVE DOMAIN PROTEIN"/>
    <property type="match status" value="1"/>
</dbReference>
<dbReference type="Gramene" id="Psat05G0091900-T4">
    <property type="protein sequence ID" value="KAI5403539.1"/>
    <property type="gene ID" value="KIW84_050919"/>
</dbReference>
<sequence length="626" mass="70595">MLLGRVSKAVMSKGQFLMYVFSILIMDWISLSTVLKDLLKAILSRSKDFGESWLMMRNQMLKIYSEALSSNCRDIVQMMQSIHDEVLSEEIEIDRGQTDDFTPRPLARLQNYLAELKPGHNLDDKTLSLNEVIRLCKTEMYHYARVSGLHVLECIMDTALSAVKREQLEEASNVLQLFPQLQPLVAAMGWDLLAGKIAARRKLMQLLWTSKSQVIRLEESSLYGNKSDEISCVEHLCDTLCYQLDLASFVACVNSGQSWNSKFSLVRSGKEQAAFSDEDVYSDHFVENFVLERLSVQTPIRVLFDVVPGIKFREAIELITMQPIASTLEAWKRKQDVELMHMRYALESVVLALGAMERSISDEIETHQNVPLVHLKDMRSHLDAISNLPRKIFMVNVMISLLHMDNISANSMRCGSRGSDSKLSTASSLGSNCSTRSEEGNKMVISFTSLLLDILRQNIPSSVVELENTLDGGVSTASRQALEWQMSISARFIEEWEWRLSILQHLLPLSERQWRWKEALTVLRAAPSKLLNLCMQKAKFDIGEEAVHRFSLSAEDKATLELAEWVDSACKKASVDDVVSRVQDLDFSSLRSQLGPLSTILLCIDVAATSAKSAGMSQQLLNQVLQ</sequence>
<keyword evidence="3" id="KW-1185">Reference proteome</keyword>
<comment type="caution">
    <text evidence="2">The sequence shown here is derived from an EMBL/GenBank/DDBJ whole genome shotgun (WGS) entry which is preliminary data.</text>
</comment>
<keyword evidence="1" id="KW-0812">Transmembrane</keyword>
<feature type="transmembrane region" description="Helical" evidence="1">
    <location>
        <begin position="16"/>
        <end position="35"/>
    </location>
</feature>
<name>A0A9D5ACS7_PEA</name>
<evidence type="ECO:0000313" key="2">
    <source>
        <dbReference type="EMBL" id="KAI5403539.1"/>
    </source>
</evidence>
<keyword evidence="1" id="KW-0472">Membrane</keyword>
<proteinExistence type="predicted"/>
<protein>
    <submittedName>
        <fullName evidence="2">Uncharacterized protein</fullName>
    </submittedName>
</protein>
<keyword evidence="1" id="KW-1133">Transmembrane helix</keyword>
<dbReference type="AlphaFoldDB" id="A0A9D5ACS7"/>
<dbReference type="PANTHER" id="PTHR35478:SF1">
    <property type="entry name" value="ZINC FINGER FYVE DOMAIN-CONTAINING PROTEIN 26"/>
    <property type="match status" value="1"/>
</dbReference>
<accession>A0A9D5ACS7</accession>
<evidence type="ECO:0000256" key="1">
    <source>
        <dbReference type="SAM" id="Phobius"/>
    </source>
</evidence>
<gene>
    <name evidence="2" type="ORF">KIW84_050919</name>
</gene>
<reference evidence="2 3" key="1">
    <citation type="journal article" date="2022" name="Nat. Genet.">
        <title>Improved pea reference genome and pan-genome highlight genomic features and evolutionary characteristics.</title>
        <authorList>
            <person name="Yang T."/>
            <person name="Liu R."/>
            <person name="Luo Y."/>
            <person name="Hu S."/>
            <person name="Wang D."/>
            <person name="Wang C."/>
            <person name="Pandey M.K."/>
            <person name="Ge S."/>
            <person name="Xu Q."/>
            <person name="Li N."/>
            <person name="Li G."/>
            <person name="Huang Y."/>
            <person name="Saxena R.K."/>
            <person name="Ji Y."/>
            <person name="Li M."/>
            <person name="Yan X."/>
            <person name="He Y."/>
            <person name="Liu Y."/>
            <person name="Wang X."/>
            <person name="Xiang C."/>
            <person name="Varshney R.K."/>
            <person name="Ding H."/>
            <person name="Gao S."/>
            <person name="Zong X."/>
        </authorList>
    </citation>
    <scope>NUCLEOTIDE SEQUENCE [LARGE SCALE GENOMIC DNA]</scope>
    <source>
        <strain evidence="2 3">cv. Zhongwan 6</strain>
    </source>
</reference>
<organism evidence="2 3">
    <name type="scientific">Pisum sativum</name>
    <name type="common">Garden pea</name>
    <name type="synonym">Lathyrus oleraceus</name>
    <dbReference type="NCBI Taxonomy" id="3888"/>
    <lineage>
        <taxon>Eukaryota</taxon>
        <taxon>Viridiplantae</taxon>
        <taxon>Streptophyta</taxon>
        <taxon>Embryophyta</taxon>
        <taxon>Tracheophyta</taxon>
        <taxon>Spermatophyta</taxon>
        <taxon>Magnoliopsida</taxon>
        <taxon>eudicotyledons</taxon>
        <taxon>Gunneridae</taxon>
        <taxon>Pentapetalae</taxon>
        <taxon>rosids</taxon>
        <taxon>fabids</taxon>
        <taxon>Fabales</taxon>
        <taxon>Fabaceae</taxon>
        <taxon>Papilionoideae</taxon>
        <taxon>50 kb inversion clade</taxon>
        <taxon>NPAAA clade</taxon>
        <taxon>Hologalegina</taxon>
        <taxon>IRL clade</taxon>
        <taxon>Fabeae</taxon>
        <taxon>Lathyrus</taxon>
    </lineage>
</organism>